<feature type="compositionally biased region" description="Basic and acidic residues" evidence="1">
    <location>
        <begin position="1"/>
        <end position="18"/>
    </location>
</feature>
<dbReference type="EMBL" id="CP049871">
    <property type="protein sequence ID" value="QIL03403.1"/>
    <property type="molecule type" value="Genomic_DNA"/>
</dbReference>
<evidence type="ECO:0000256" key="1">
    <source>
        <dbReference type="SAM" id="MobiDB-lite"/>
    </source>
</evidence>
<keyword evidence="3" id="KW-0808">Transferase</keyword>
<dbReference type="AlphaFoldDB" id="A0A6G7ZR41"/>
<name>A0A6G7ZR41_9SPHN</name>
<dbReference type="KEGG" id="ssin:G7078_10165"/>
<dbReference type="PANTHER" id="PTHR30437">
    <property type="entry name" value="TRANSCRIPTION ELONGATION FACTOR GREA"/>
    <property type="match status" value="1"/>
</dbReference>
<dbReference type="GO" id="GO:0032784">
    <property type="term" value="P:regulation of DNA-templated transcription elongation"/>
    <property type="evidence" value="ECO:0007669"/>
    <property type="project" value="InterPro"/>
</dbReference>
<sequence>MSVAFRRDSDEEHLEPKFELPVPPGPNLVTQRGYDLLAAKTQELEAAVAAAGEETRGALQRELRYWRKRLASAQVAHAPTGDTVAFGARVSIEQHGAVRTLTIVGHDEAEPAAGLIGFASPLARALIGAEVDDEVALPGNSGPARVVAVEAP</sequence>
<reference evidence="3 4" key="1">
    <citation type="submission" date="2020-03" db="EMBL/GenBank/DDBJ databases">
        <title>Sphingomonas sp. nov., isolated from fish.</title>
        <authorList>
            <person name="Hyun D.-W."/>
            <person name="Bae J.-W."/>
        </authorList>
    </citation>
    <scope>NUCLEOTIDE SEQUENCE [LARGE SCALE GENOMIC DNA]</scope>
    <source>
        <strain evidence="3 4">HDW15C</strain>
    </source>
</reference>
<organism evidence="3 4">
    <name type="scientific">Sphingomonas sinipercae</name>
    <dbReference type="NCBI Taxonomy" id="2714944"/>
    <lineage>
        <taxon>Bacteria</taxon>
        <taxon>Pseudomonadati</taxon>
        <taxon>Pseudomonadota</taxon>
        <taxon>Alphaproteobacteria</taxon>
        <taxon>Sphingomonadales</taxon>
        <taxon>Sphingomonadaceae</taxon>
        <taxon>Sphingomonas</taxon>
    </lineage>
</organism>
<proteinExistence type="predicted"/>
<dbReference type="InterPro" id="IPR001437">
    <property type="entry name" value="Tscrpt_elong_fac_GreA/B_C"/>
</dbReference>
<dbReference type="PANTHER" id="PTHR30437:SF6">
    <property type="entry name" value="TRANSCRIPTION ELONGATION FACTOR GREB"/>
    <property type="match status" value="1"/>
</dbReference>
<protein>
    <submittedName>
        <fullName evidence="3">Nucleoside-diphosphate kinase</fullName>
    </submittedName>
</protein>
<dbReference type="InterPro" id="IPR023459">
    <property type="entry name" value="Tscrpt_elong_fac_GreA/B_fam"/>
</dbReference>
<gene>
    <name evidence="3" type="ORF">G7078_10165</name>
</gene>
<keyword evidence="3" id="KW-0418">Kinase</keyword>
<feature type="region of interest" description="Disordered" evidence="1">
    <location>
        <begin position="1"/>
        <end position="25"/>
    </location>
</feature>
<evidence type="ECO:0000313" key="3">
    <source>
        <dbReference type="EMBL" id="QIL03403.1"/>
    </source>
</evidence>
<dbReference type="Gene3D" id="3.10.50.30">
    <property type="entry name" value="Transcription elongation factor, GreA/GreB, C-terminal domain"/>
    <property type="match status" value="1"/>
</dbReference>
<evidence type="ECO:0000313" key="4">
    <source>
        <dbReference type="Proteomes" id="UP000502502"/>
    </source>
</evidence>
<dbReference type="InterPro" id="IPR036953">
    <property type="entry name" value="GreA/GreB_C_sf"/>
</dbReference>
<dbReference type="GO" id="GO:0006354">
    <property type="term" value="P:DNA-templated transcription elongation"/>
    <property type="evidence" value="ECO:0007669"/>
    <property type="project" value="TreeGrafter"/>
</dbReference>
<dbReference type="GO" id="GO:0016301">
    <property type="term" value="F:kinase activity"/>
    <property type="evidence" value="ECO:0007669"/>
    <property type="project" value="UniProtKB-KW"/>
</dbReference>
<dbReference type="Pfam" id="PF01272">
    <property type="entry name" value="GreA_GreB"/>
    <property type="match status" value="1"/>
</dbReference>
<dbReference type="GO" id="GO:0003677">
    <property type="term" value="F:DNA binding"/>
    <property type="evidence" value="ECO:0007669"/>
    <property type="project" value="InterPro"/>
</dbReference>
<dbReference type="GO" id="GO:0070063">
    <property type="term" value="F:RNA polymerase binding"/>
    <property type="evidence" value="ECO:0007669"/>
    <property type="project" value="InterPro"/>
</dbReference>
<keyword evidence="4" id="KW-1185">Reference proteome</keyword>
<dbReference type="Proteomes" id="UP000502502">
    <property type="component" value="Chromosome"/>
</dbReference>
<evidence type="ECO:0000259" key="2">
    <source>
        <dbReference type="Pfam" id="PF01272"/>
    </source>
</evidence>
<accession>A0A6G7ZR41</accession>
<feature type="domain" description="Transcription elongation factor GreA/GreB C-terminal" evidence="2">
    <location>
        <begin position="81"/>
        <end position="149"/>
    </location>
</feature>
<dbReference type="SUPFAM" id="SSF54534">
    <property type="entry name" value="FKBP-like"/>
    <property type="match status" value="1"/>
</dbReference>